<dbReference type="Pfam" id="PF00078">
    <property type="entry name" value="RVT_1"/>
    <property type="match status" value="1"/>
</dbReference>
<evidence type="ECO:0000313" key="4">
    <source>
        <dbReference type="EMBL" id="KAF4686602.1"/>
    </source>
</evidence>
<feature type="region of interest" description="Disordered" evidence="1">
    <location>
        <begin position="1"/>
        <end position="103"/>
    </location>
</feature>
<dbReference type="SUPFAM" id="SSF53098">
    <property type="entry name" value="Ribonuclease H-like"/>
    <property type="match status" value="1"/>
</dbReference>
<dbReference type="CDD" id="cd09276">
    <property type="entry name" value="Rnase_HI_RT_non_LTR"/>
    <property type="match status" value="1"/>
</dbReference>
<evidence type="ECO:0000259" key="3">
    <source>
        <dbReference type="PROSITE" id="PS50879"/>
    </source>
</evidence>
<dbReference type="InterPro" id="IPR005135">
    <property type="entry name" value="Endo/exonuclease/phosphatase"/>
</dbReference>
<dbReference type="SUPFAM" id="SSF56219">
    <property type="entry name" value="DNase I-like"/>
    <property type="match status" value="1"/>
</dbReference>
<feature type="compositionally biased region" description="Polar residues" evidence="1">
    <location>
        <begin position="32"/>
        <end position="49"/>
    </location>
</feature>
<dbReference type="InterPro" id="IPR000477">
    <property type="entry name" value="RT_dom"/>
</dbReference>
<dbReference type="Proteomes" id="UP000541610">
    <property type="component" value="Unassembled WGS sequence"/>
</dbReference>
<feature type="region of interest" description="Disordered" evidence="1">
    <location>
        <begin position="194"/>
        <end position="318"/>
    </location>
</feature>
<gene>
    <name evidence="4" type="ORF">FOZ60_005030</name>
</gene>
<comment type="caution">
    <text evidence="4">The sequence shown here is derived from an EMBL/GenBank/DDBJ whole genome shotgun (WGS) entry which is preliminary data.</text>
</comment>
<dbReference type="InterPro" id="IPR012337">
    <property type="entry name" value="RNaseH-like_sf"/>
</dbReference>
<evidence type="ECO:0000259" key="2">
    <source>
        <dbReference type="PROSITE" id="PS50878"/>
    </source>
</evidence>
<dbReference type="SUPFAM" id="SSF56672">
    <property type="entry name" value="DNA/RNA polymerases"/>
    <property type="match status" value="1"/>
</dbReference>
<dbReference type="InterPro" id="IPR002156">
    <property type="entry name" value="RNaseH_domain"/>
</dbReference>
<feature type="domain" description="Reverse transcriptase" evidence="2">
    <location>
        <begin position="952"/>
        <end position="1245"/>
    </location>
</feature>
<dbReference type="PANTHER" id="PTHR19446">
    <property type="entry name" value="REVERSE TRANSCRIPTASES"/>
    <property type="match status" value="1"/>
</dbReference>
<dbReference type="InterPro" id="IPR043502">
    <property type="entry name" value="DNA/RNA_pol_sf"/>
</dbReference>
<evidence type="ECO:0000256" key="1">
    <source>
        <dbReference type="SAM" id="MobiDB-lite"/>
    </source>
</evidence>
<dbReference type="PROSITE" id="PS50878">
    <property type="entry name" value="RT_POL"/>
    <property type="match status" value="1"/>
</dbReference>
<organism evidence="4 5">
    <name type="scientific">Perkinsus olseni</name>
    <name type="common">Perkinsus atlanticus</name>
    <dbReference type="NCBI Taxonomy" id="32597"/>
    <lineage>
        <taxon>Eukaryota</taxon>
        <taxon>Sar</taxon>
        <taxon>Alveolata</taxon>
        <taxon>Perkinsozoa</taxon>
        <taxon>Perkinsea</taxon>
        <taxon>Perkinsida</taxon>
        <taxon>Perkinsidae</taxon>
        <taxon>Perkinsus</taxon>
    </lineage>
</organism>
<dbReference type="OrthoDB" id="415822at2759"/>
<reference evidence="4 5" key="1">
    <citation type="submission" date="2020-04" db="EMBL/GenBank/DDBJ databases">
        <title>Perkinsus olseni comparative genomics.</title>
        <authorList>
            <person name="Bogema D.R."/>
        </authorList>
    </citation>
    <scope>NUCLEOTIDE SEQUENCE [LARGE SCALE GENOMIC DNA]</scope>
    <source>
        <strain evidence="4">00978-12</strain>
    </source>
</reference>
<accession>A0A7J6NRU8</accession>
<dbReference type="GO" id="GO:0004523">
    <property type="term" value="F:RNA-DNA hybrid ribonuclease activity"/>
    <property type="evidence" value="ECO:0007669"/>
    <property type="project" value="InterPro"/>
</dbReference>
<feature type="region of interest" description="Disordered" evidence="1">
    <location>
        <begin position="1112"/>
        <end position="1134"/>
    </location>
</feature>
<dbReference type="Pfam" id="PF14529">
    <property type="entry name" value="Exo_endo_phos_2"/>
    <property type="match status" value="1"/>
</dbReference>
<feature type="compositionally biased region" description="Basic residues" evidence="1">
    <location>
        <begin position="1112"/>
        <end position="1123"/>
    </location>
</feature>
<proteinExistence type="predicted"/>
<sequence>MPGGSNTPSSQRSRASSIALSGDDPPARFATPRNSSIAGGSVEGTQESQEPLDFGTQENDREDLISTQGGTEAVPRQSGVGPATANRHRQQSAAPEGLPALPEGANNKCLAELKELDPTGLGSFERVVSILGKLEDKRLYKQEIIYIEKGLSILSGLYMTSCEALALERQRLIECMQGTAALKAQLEAISSALPSVPEAPARPPPNPPGRNRRANPTGGLGLAGTEPRHQAPEQVTAIAVPTSGQASNNGPRGNQRELNGGSAADGSAAWTEVRSRRRNRSGSVRANPNPQTGGAGRRGRAAPSRLPPAPAEKGRKSSLRLVLSRKGLVGDNPVGRWPNLEAQVKEELATDFRRLLATEEGMKWRIRGIWSVTFGLALECNDKATFKSILDMGKKAELRFTGVPCPINEDTFRKELSLRNGFRGDYEVVKRSGKQEGWGSVVIRADEATCARFLECTRGTGEVFIGDVRAVVKRHYFCRAANMLSSEQAVAGVAQGDGASSEMIASRDNVNRSSSTMMSSSSSSGSSSTTIFTLASANVMRSPEALSALAREAAKSDVLACLVQEPPGRLPSVASGFRVIVPSQCDPYPRVTILLKQDCIHTVKTADRDCIWIEIRTPSGQQLEVCSIYISSEVSPAVMLDRINATSRAYIAGDVNSYSNLWHSTSGTGGSHLWRRGEEVEDWCIREMLTCVNENQGQPTFSNSRWSSYIDAVFAGDAVAGDCTKGARTAEEWAIPSDHTPLVWEVKARGTREPGAPNLVERPRRAANTCWERFDEVIGRKPRKGPSTNRKDWFNDRTALLKRNYQRARGKARRSPEDQALKQLELAARREYASGIRAAKRRHWEGFVENMSEEAANRWLRSKANTPSEVDPEAAADHFLGTARDLTGAAQGVRRDSSVRAVSLSTDELLEVVRSLPRGRCPGDDETAFEHVQRATEASRAFLEEMRVVYEAMLRLGIFPEVFKPSKVILLGKPGRTPEGPGMAAKLRCVRPITLLRSLSKTAEKVILQRLRDKVANLPQEIHGFRPGRSPVTAVREVQLFVESKVSGPLGRRQWHGKPARRCLSPTGGHQFCLRQMRMAPPSRGGQGELRRGVGPSLRVFLAGQGRSAGHSRRREKAYRVRTRGTPQGSSASPILFAAHTGDLAARIDRMEGILPEGCTAKLVIYADDIALALKARSVSDLAEAILMMRTVIKNWAENRGLTLAPEKEELLFLGSAGEKEELKGKVEELREKLQDQAKWLGLMVRPAGRRLCWDSHVKYAVQKACGLVRRVVSICRRRASLHHLVLKGLWEKVVIPRLCYGCEIWGEALAFKWVGRKMDTLRASLIRKAFRAMHSSPTLTVNRLCDWKWPVITVVERLAKRGLFEGWPLRKKERKLVQEATGIVREGEVDRFLRTARHEPSISLDTDGNPEHTLGTSQFYTDGSRTPGCGPLGRDAKVGSGIIMIDASGRVTGCWRRKHMPHGTVYQAEAHGIAYACQTALAMLRSGSPDLGAAVEVVSDCLSALREISRGGADKLVPTVIHEARVCARNLLEAVQARGMTFRLRWAKAHIGHHHNALADLAARQAAQTGVMDGWRVRIPWAHVREKVRNWHEFRVIDPQWKKRKVGLKGWRSSRVDLGRAHRKLLEGVSKGDDRRRIVEVITGHGAHKAHFAKIQSRVGGSSRSCPWCGAAEESVEHVIYICPAHVRTRQWVKRRLGYLPAKIAGFLTDRGKLHTLVWMLRRIWPNTTARGGGVLRQAATRHS</sequence>
<feature type="compositionally biased region" description="Polar residues" evidence="1">
    <location>
        <begin position="1"/>
        <end position="19"/>
    </location>
</feature>
<evidence type="ECO:0008006" key="6">
    <source>
        <dbReference type="Google" id="ProtNLM"/>
    </source>
</evidence>
<protein>
    <recommendedName>
        <fullName evidence="6">RNase H type-1 domain-containing protein</fullName>
    </recommendedName>
</protein>
<evidence type="ECO:0000313" key="5">
    <source>
        <dbReference type="Proteomes" id="UP000541610"/>
    </source>
</evidence>
<dbReference type="PROSITE" id="PS50879">
    <property type="entry name" value="RNASE_H_1"/>
    <property type="match status" value="1"/>
</dbReference>
<dbReference type="Gene3D" id="3.60.10.10">
    <property type="entry name" value="Endonuclease/exonuclease/phosphatase"/>
    <property type="match status" value="1"/>
</dbReference>
<dbReference type="InterPro" id="IPR036397">
    <property type="entry name" value="RNaseH_sf"/>
</dbReference>
<name>A0A7J6NRU8_PEROL</name>
<dbReference type="EMBL" id="JABANP010000215">
    <property type="protein sequence ID" value="KAF4686602.1"/>
    <property type="molecule type" value="Genomic_DNA"/>
</dbReference>
<feature type="compositionally biased region" description="Polar residues" evidence="1">
    <location>
        <begin position="242"/>
        <end position="252"/>
    </location>
</feature>
<dbReference type="InterPro" id="IPR036691">
    <property type="entry name" value="Endo/exonu/phosph_ase_sf"/>
</dbReference>
<dbReference type="Gene3D" id="3.30.420.10">
    <property type="entry name" value="Ribonuclease H-like superfamily/Ribonuclease H"/>
    <property type="match status" value="1"/>
</dbReference>
<dbReference type="GO" id="GO:0003676">
    <property type="term" value="F:nucleic acid binding"/>
    <property type="evidence" value="ECO:0007669"/>
    <property type="project" value="InterPro"/>
</dbReference>
<feature type="domain" description="RNase H type-1" evidence="3">
    <location>
        <begin position="1414"/>
        <end position="1569"/>
    </location>
</feature>